<proteinExistence type="predicted"/>
<dbReference type="Proteomes" id="UP001558713">
    <property type="component" value="Unassembled WGS sequence"/>
</dbReference>
<evidence type="ECO:0000256" key="4">
    <source>
        <dbReference type="PROSITE-ProRule" id="PRU00175"/>
    </source>
</evidence>
<protein>
    <submittedName>
        <fullName evidence="6">Brassinosteroid-responsive RING protein 1</fullName>
    </submittedName>
</protein>
<keyword evidence="1" id="KW-0479">Metal-binding</keyword>
<dbReference type="Pfam" id="PF13639">
    <property type="entry name" value="zf-RING_2"/>
    <property type="match status" value="1"/>
</dbReference>
<gene>
    <name evidence="6" type="ORF">V5N11_002917</name>
</gene>
<organism evidence="6 7">
    <name type="scientific">Cardamine amara subsp. amara</name>
    <dbReference type="NCBI Taxonomy" id="228776"/>
    <lineage>
        <taxon>Eukaryota</taxon>
        <taxon>Viridiplantae</taxon>
        <taxon>Streptophyta</taxon>
        <taxon>Embryophyta</taxon>
        <taxon>Tracheophyta</taxon>
        <taxon>Spermatophyta</taxon>
        <taxon>Magnoliopsida</taxon>
        <taxon>eudicotyledons</taxon>
        <taxon>Gunneridae</taxon>
        <taxon>Pentapetalae</taxon>
        <taxon>rosids</taxon>
        <taxon>malvids</taxon>
        <taxon>Brassicales</taxon>
        <taxon>Brassicaceae</taxon>
        <taxon>Cardamineae</taxon>
        <taxon>Cardamine</taxon>
    </lineage>
</organism>
<dbReference type="EMBL" id="JBANAX010000113">
    <property type="protein sequence ID" value="KAL1221921.1"/>
    <property type="molecule type" value="Genomic_DNA"/>
</dbReference>
<evidence type="ECO:0000259" key="5">
    <source>
        <dbReference type="PROSITE" id="PS50089"/>
    </source>
</evidence>
<name>A0ABD1BXG9_CARAN</name>
<dbReference type="Gene3D" id="3.30.40.10">
    <property type="entry name" value="Zinc/RING finger domain, C3HC4 (zinc finger)"/>
    <property type="match status" value="1"/>
</dbReference>
<dbReference type="SMART" id="SM00184">
    <property type="entry name" value="RING"/>
    <property type="match status" value="1"/>
</dbReference>
<evidence type="ECO:0000256" key="2">
    <source>
        <dbReference type="ARBA" id="ARBA00022771"/>
    </source>
</evidence>
<keyword evidence="7" id="KW-1185">Reference proteome</keyword>
<dbReference type="CDD" id="cd23121">
    <property type="entry name" value="RING-H2_RHA1-like"/>
    <property type="match status" value="1"/>
</dbReference>
<evidence type="ECO:0000313" key="7">
    <source>
        <dbReference type="Proteomes" id="UP001558713"/>
    </source>
</evidence>
<dbReference type="PROSITE" id="PS50089">
    <property type="entry name" value="ZF_RING_2"/>
    <property type="match status" value="1"/>
</dbReference>
<evidence type="ECO:0000313" key="6">
    <source>
        <dbReference type="EMBL" id="KAL1221921.1"/>
    </source>
</evidence>
<feature type="domain" description="RING-type" evidence="5">
    <location>
        <begin position="104"/>
        <end position="147"/>
    </location>
</feature>
<dbReference type="AlphaFoldDB" id="A0ABD1BXG9"/>
<accession>A0ABD1BXG9</accession>
<evidence type="ECO:0000256" key="1">
    <source>
        <dbReference type="ARBA" id="ARBA00022723"/>
    </source>
</evidence>
<keyword evidence="2 4" id="KW-0863">Zinc-finger</keyword>
<comment type="caution">
    <text evidence="6">The sequence shown here is derived from an EMBL/GenBank/DDBJ whole genome shotgun (WGS) entry which is preliminary data.</text>
</comment>
<dbReference type="InterPro" id="IPR001841">
    <property type="entry name" value="Znf_RING"/>
</dbReference>
<dbReference type="GO" id="GO:0008270">
    <property type="term" value="F:zinc ion binding"/>
    <property type="evidence" value="ECO:0007669"/>
    <property type="project" value="UniProtKB-KW"/>
</dbReference>
<sequence>MGFPVGYTELLLPRIFLHLLSLLGLIKKLIYTGFRLMGLPNFFESDPVSSSSWPEPPLISTAAHHHQESSFFYPIAARLAGEILPVIRFSELNRPGLGSGSDCCAVCLHEFENEDEIRRLTNCQHIFHRSCLDRWMGYNQMTCPLCRAPFISDDLQVAFNQRVWSESTNSVSELLEEST</sequence>
<keyword evidence="3" id="KW-0862">Zinc</keyword>
<evidence type="ECO:0000256" key="3">
    <source>
        <dbReference type="ARBA" id="ARBA00022833"/>
    </source>
</evidence>
<dbReference type="PANTHER" id="PTHR45969">
    <property type="entry name" value="RING ZINC FINGER PROTEIN-RELATED"/>
    <property type="match status" value="1"/>
</dbReference>
<dbReference type="SUPFAM" id="SSF57850">
    <property type="entry name" value="RING/U-box"/>
    <property type="match status" value="1"/>
</dbReference>
<reference evidence="6 7" key="1">
    <citation type="submission" date="2024-04" db="EMBL/GenBank/DDBJ databases">
        <title>Genome assembly C_amara_ONT_v2.</title>
        <authorList>
            <person name="Yant L."/>
            <person name="Moore C."/>
            <person name="Slenker M."/>
        </authorList>
    </citation>
    <scope>NUCLEOTIDE SEQUENCE [LARGE SCALE GENOMIC DNA]</scope>
    <source>
        <tissue evidence="6">Leaf</tissue>
    </source>
</reference>
<dbReference type="PANTHER" id="PTHR45969:SF33">
    <property type="entry name" value="RING ZINC FINGER PROTEIN-RELATED"/>
    <property type="match status" value="1"/>
</dbReference>
<dbReference type="InterPro" id="IPR013083">
    <property type="entry name" value="Znf_RING/FYVE/PHD"/>
</dbReference>
<dbReference type="FunFam" id="3.30.40.10:FF:000497">
    <property type="entry name" value="RING-H2 finger protein ATL73"/>
    <property type="match status" value="1"/>
</dbReference>